<keyword evidence="5" id="KW-0862">Zinc</keyword>
<gene>
    <name evidence="10" type="ORF">B0I35DRAFT_420512</name>
</gene>
<dbReference type="InterPro" id="IPR029058">
    <property type="entry name" value="AB_hydrolase_fold"/>
</dbReference>
<dbReference type="InterPro" id="IPR054471">
    <property type="entry name" value="GPIID_WHD"/>
</dbReference>
<comment type="caution">
    <text evidence="10">The sequence shown here is derived from an EMBL/GenBank/DDBJ whole genome shotgun (WGS) entry which is preliminary data.</text>
</comment>
<dbReference type="GO" id="GO:0008270">
    <property type="term" value="F:zinc ion binding"/>
    <property type="evidence" value="ECO:0007669"/>
    <property type="project" value="UniProtKB-KW"/>
</dbReference>
<evidence type="ECO:0000256" key="3">
    <source>
        <dbReference type="ARBA" id="ARBA00022737"/>
    </source>
</evidence>
<evidence type="ECO:0000256" key="6">
    <source>
        <dbReference type="ARBA" id="ARBA00023242"/>
    </source>
</evidence>
<protein>
    <recommendedName>
        <fullName evidence="9">C2H2-type domain-containing protein</fullName>
    </recommendedName>
</protein>
<keyword evidence="6" id="KW-0539">Nucleus</keyword>
<keyword evidence="3" id="KW-0677">Repeat</keyword>
<evidence type="ECO:0000256" key="4">
    <source>
        <dbReference type="ARBA" id="ARBA00022771"/>
    </source>
</evidence>
<name>A0A8K0T6A3_9HYPO</name>
<dbReference type="InterPro" id="IPR056125">
    <property type="entry name" value="DUF7708"/>
</dbReference>
<feature type="region of interest" description="Disordered" evidence="8">
    <location>
        <begin position="383"/>
        <end position="410"/>
    </location>
</feature>
<evidence type="ECO:0000256" key="2">
    <source>
        <dbReference type="ARBA" id="ARBA00022723"/>
    </source>
</evidence>
<proteinExistence type="predicted"/>
<dbReference type="Gene3D" id="3.30.160.60">
    <property type="entry name" value="Classic Zinc Finger"/>
    <property type="match status" value="2"/>
</dbReference>
<dbReference type="EMBL" id="JAGPNK010000001">
    <property type="protein sequence ID" value="KAH7329590.1"/>
    <property type="molecule type" value="Genomic_DNA"/>
</dbReference>
<dbReference type="InterPro" id="IPR013087">
    <property type="entry name" value="Znf_C2H2_type"/>
</dbReference>
<dbReference type="Gene3D" id="3.40.50.1820">
    <property type="entry name" value="alpha/beta hydrolase"/>
    <property type="match status" value="1"/>
</dbReference>
<keyword evidence="11" id="KW-1185">Reference proteome</keyword>
<dbReference type="InterPro" id="IPR027417">
    <property type="entry name" value="P-loop_NTPase"/>
</dbReference>
<evidence type="ECO:0000256" key="8">
    <source>
        <dbReference type="SAM" id="MobiDB-lite"/>
    </source>
</evidence>
<dbReference type="Pfam" id="PF22939">
    <property type="entry name" value="WHD_GPIID"/>
    <property type="match status" value="1"/>
</dbReference>
<evidence type="ECO:0000313" key="11">
    <source>
        <dbReference type="Proteomes" id="UP000813444"/>
    </source>
</evidence>
<feature type="domain" description="C2H2-type" evidence="9">
    <location>
        <begin position="1291"/>
        <end position="1318"/>
    </location>
</feature>
<dbReference type="FunFam" id="3.30.160.60:FF:000145">
    <property type="entry name" value="Zinc finger protein 574"/>
    <property type="match status" value="1"/>
</dbReference>
<dbReference type="InterPro" id="IPR056884">
    <property type="entry name" value="NPHP3-like_N"/>
</dbReference>
<feature type="compositionally biased region" description="Polar residues" evidence="8">
    <location>
        <begin position="398"/>
        <end position="407"/>
    </location>
</feature>
<sequence length="1490" mass="168452">MVEPWIAKRVYRLRRLPSTSDLDSTANLLSAVLGNYPICDIRIFSLASSLLAHENPRSKIATLSFRTLPPFLQRRSGSNADTDEWQIPADSSNSGVLILDTHFLGMTPLNEVPPTDHSFDCIAISGLASHPFGSWQPREQDKSFMWIRDDLPNHLPQTRAAIYGYDTRLLNSDSDQNIGDLAQGFIGILETCGWHSSSSRPIIILAHSLGGLVFREALARLTGSQDPGYKALRNNIKGAIFFGVPNLGMEQAHFKAIVQNNPNEALVHDVGRNSNYLRRLNEALPEGTGADKLRCYWAYETSESPTATMDANGNIDRNGPPAILVSRESATCRFIDTDRSLTFSINSTHSDMVKFTRDSHYYHTVISKLSKIMSFSRSEHHAVGRVDERNKQSRHSNARPSILTSASMPEEGSSEIQILCLDPEIEKFKLETQFTSEEEALFDRSTYATTQEFLGQVQIDQGNSGKLMYLKRLEPFLDAVKQLEDTLWLFEVMPEIPKAMCFAWGSLQIILSMTSKTPPILDSILNAYYEVGRSLPQCGTLQHVFIANAHLMQALRMMYEDTLEFQQVVIQQLKRPRWQELFAAAWRDSMEKIKHIVLNIGRTKRMIEGKASRAEAEEVQNARTAALTTFQREKAAQDAHHRRFVLQWLSPFANDLEQEKFRKIRSVCKDPGRWLLDNGQFRTWLDSQSQSKPFLWLSGMPGSGKTILASVIVDAVKDMPKAEVLFFYCKHKEEGRDSFIGVARALLVQMLGQRPYLLSLLYEKASTDSSVVLKSEAAAKDLMKLGFCSYKQLYIILDGLDECDEVERREIAAWFQAVTDDLLGTGSCSIKCLFVSQHDKISGTDFKGLPAINTHHHNQEDLKEFSMVWHRKIEEKFGKLESRNISQIIHAKAQGMFIFAELFAKYLEDQVNRADLFKELEPNKLPVKLDHVYERILDRVCNGKSGRAWVRVQEILGWIACAKRPLHWCEIQGAVCIDLDNQCLNYDKEILDTPQGLLASFIELRTDGTVQLVHETARSFLLSKGLVKPEAVDYYLSYLSLSYLCFPQMDLQRGQEYIASELLTGSYAFYDYASACWAIHLQSALGALQKKEELDDLRETLEVFIEMHWSENHKSLQDVKRVEKVLEPLKTSTSYWKIVQSVAWSKRQNSKQGQGPNPDEALVISKLTARLRSVLENFLTPSLSQDDAQKLQRFYGKKWFKCPRINCNRYHHGFHSATDREKHLDKHTRPFLCFVVGCHIGTFGCSTEKELTKHLFDYHGIDGDESVNAEFPEPLSKQRPPRNAPKDDGKFACTLCGKMFTRQHNLNNHFRTHTGDKPFACNICHKKFTRKDQCNRHEISSHGEKPFKCQGVLEDGKAWGCEAAFGRADKLADHFRSKAGQKCIYPLMLQKFKDGGTGGADGSALFAEQSGPNAAALQAAERLLLLGYDGIGITDEDANSRNFEESLWYCGIWTTNEDAKSQHTQGLPPDGDISATSPERDGASSTLVAE</sequence>
<dbReference type="SUPFAM" id="SSF53474">
    <property type="entry name" value="alpha/beta-Hydrolases"/>
    <property type="match status" value="1"/>
</dbReference>
<dbReference type="Pfam" id="PF12874">
    <property type="entry name" value="zf-met"/>
    <property type="match status" value="1"/>
</dbReference>
<dbReference type="GO" id="GO:0005634">
    <property type="term" value="C:nucleus"/>
    <property type="evidence" value="ECO:0007669"/>
    <property type="project" value="UniProtKB-SubCell"/>
</dbReference>
<organism evidence="10 11">
    <name type="scientific">Stachybotrys elegans</name>
    <dbReference type="NCBI Taxonomy" id="80388"/>
    <lineage>
        <taxon>Eukaryota</taxon>
        <taxon>Fungi</taxon>
        <taxon>Dikarya</taxon>
        <taxon>Ascomycota</taxon>
        <taxon>Pezizomycotina</taxon>
        <taxon>Sordariomycetes</taxon>
        <taxon>Hypocreomycetidae</taxon>
        <taxon>Hypocreales</taxon>
        <taxon>Stachybotryaceae</taxon>
        <taxon>Stachybotrys</taxon>
    </lineage>
</organism>
<dbReference type="InterPro" id="IPR036236">
    <property type="entry name" value="Znf_C2H2_sf"/>
</dbReference>
<dbReference type="SUPFAM" id="SSF57667">
    <property type="entry name" value="beta-beta-alpha zinc fingers"/>
    <property type="match status" value="1"/>
</dbReference>
<dbReference type="PANTHER" id="PTHR10039">
    <property type="entry name" value="AMELOGENIN"/>
    <property type="match status" value="1"/>
</dbReference>
<dbReference type="Gene3D" id="3.40.50.300">
    <property type="entry name" value="P-loop containing nucleotide triphosphate hydrolases"/>
    <property type="match status" value="1"/>
</dbReference>
<dbReference type="PANTHER" id="PTHR10039:SF14">
    <property type="entry name" value="NACHT DOMAIN-CONTAINING PROTEIN"/>
    <property type="match status" value="1"/>
</dbReference>
<evidence type="ECO:0000256" key="1">
    <source>
        <dbReference type="ARBA" id="ARBA00004123"/>
    </source>
</evidence>
<dbReference type="OrthoDB" id="21416at2759"/>
<evidence type="ECO:0000259" key="9">
    <source>
        <dbReference type="PROSITE" id="PS50157"/>
    </source>
</evidence>
<keyword evidence="2" id="KW-0479">Metal-binding</keyword>
<feature type="domain" description="C2H2-type" evidence="9">
    <location>
        <begin position="1319"/>
        <end position="1346"/>
    </location>
</feature>
<accession>A0A8K0T6A3</accession>
<feature type="region of interest" description="Disordered" evidence="8">
    <location>
        <begin position="1460"/>
        <end position="1490"/>
    </location>
</feature>
<dbReference type="PROSITE" id="PS50157">
    <property type="entry name" value="ZINC_FINGER_C2H2_2"/>
    <property type="match status" value="2"/>
</dbReference>
<dbReference type="SMART" id="SM00355">
    <property type="entry name" value="ZnF_C2H2"/>
    <property type="match status" value="4"/>
</dbReference>
<comment type="subcellular location">
    <subcellularLocation>
        <location evidence="1">Nucleus</location>
    </subcellularLocation>
</comment>
<dbReference type="Pfam" id="PF24883">
    <property type="entry name" value="NPHP3_N"/>
    <property type="match status" value="1"/>
</dbReference>
<evidence type="ECO:0000256" key="5">
    <source>
        <dbReference type="ARBA" id="ARBA00022833"/>
    </source>
</evidence>
<dbReference type="Proteomes" id="UP000813444">
    <property type="component" value="Unassembled WGS sequence"/>
</dbReference>
<keyword evidence="4 7" id="KW-0863">Zinc-finger</keyword>
<evidence type="ECO:0000313" key="10">
    <source>
        <dbReference type="EMBL" id="KAH7329590.1"/>
    </source>
</evidence>
<dbReference type="PROSITE" id="PS00028">
    <property type="entry name" value="ZINC_FINGER_C2H2_1"/>
    <property type="match status" value="2"/>
</dbReference>
<dbReference type="SUPFAM" id="SSF52540">
    <property type="entry name" value="P-loop containing nucleoside triphosphate hydrolases"/>
    <property type="match status" value="1"/>
</dbReference>
<evidence type="ECO:0000256" key="7">
    <source>
        <dbReference type="PROSITE-ProRule" id="PRU00042"/>
    </source>
</evidence>
<dbReference type="Pfam" id="PF24809">
    <property type="entry name" value="DUF7708"/>
    <property type="match status" value="1"/>
</dbReference>
<reference evidence="10" key="1">
    <citation type="journal article" date="2021" name="Nat. Commun.">
        <title>Genetic determinants of endophytism in the Arabidopsis root mycobiome.</title>
        <authorList>
            <person name="Mesny F."/>
            <person name="Miyauchi S."/>
            <person name="Thiergart T."/>
            <person name="Pickel B."/>
            <person name="Atanasova L."/>
            <person name="Karlsson M."/>
            <person name="Huettel B."/>
            <person name="Barry K.W."/>
            <person name="Haridas S."/>
            <person name="Chen C."/>
            <person name="Bauer D."/>
            <person name="Andreopoulos W."/>
            <person name="Pangilinan J."/>
            <person name="LaButti K."/>
            <person name="Riley R."/>
            <person name="Lipzen A."/>
            <person name="Clum A."/>
            <person name="Drula E."/>
            <person name="Henrissat B."/>
            <person name="Kohler A."/>
            <person name="Grigoriev I.V."/>
            <person name="Martin F.M."/>
            <person name="Hacquard S."/>
        </authorList>
    </citation>
    <scope>NUCLEOTIDE SEQUENCE</scope>
    <source>
        <strain evidence="10">MPI-CAGE-CH-0235</strain>
    </source>
</reference>